<dbReference type="EMBL" id="JBBPCN010000001">
    <property type="protein sequence ID" value="MEK8073431.1"/>
    <property type="molecule type" value="Genomic_DNA"/>
</dbReference>
<feature type="transmembrane region" description="Helical" evidence="4">
    <location>
        <begin position="47"/>
        <end position="65"/>
    </location>
</feature>
<evidence type="ECO:0000313" key="6">
    <source>
        <dbReference type="Proteomes" id="UP001456513"/>
    </source>
</evidence>
<comment type="subcellular location">
    <subcellularLocation>
        <location evidence="1">Membrane</location>
    </subcellularLocation>
</comment>
<dbReference type="PANTHER" id="PTHR37042">
    <property type="entry name" value="OUTER MEMBRANE PROTEIN RV1973"/>
    <property type="match status" value="1"/>
</dbReference>
<keyword evidence="2 4" id="KW-0472">Membrane</keyword>
<dbReference type="PANTHER" id="PTHR37042:SF4">
    <property type="entry name" value="OUTER MEMBRANE PROTEIN RV1973"/>
    <property type="match status" value="1"/>
</dbReference>
<feature type="region of interest" description="Disordered" evidence="3">
    <location>
        <begin position="1"/>
        <end position="39"/>
    </location>
</feature>
<organism evidence="5 6">
    <name type="scientific">Rhodococcus navarretei</name>
    <dbReference type="NCBI Taxonomy" id="3128981"/>
    <lineage>
        <taxon>Bacteria</taxon>
        <taxon>Bacillati</taxon>
        <taxon>Actinomycetota</taxon>
        <taxon>Actinomycetes</taxon>
        <taxon>Mycobacteriales</taxon>
        <taxon>Nocardiaceae</taxon>
        <taxon>Rhodococcus</taxon>
    </lineage>
</organism>
<name>A0ABU9D1F2_9NOCA</name>
<gene>
    <name evidence="5" type="ORF">AABD04_21525</name>
</gene>
<keyword evidence="4" id="KW-1133">Transmembrane helix</keyword>
<reference evidence="5 6" key="1">
    <citation type="submission" date="2024-03" db="EMBL/GenBank/DDBJ databases">
        <title>Rhodococcus navarretei sp. nov. and Pseudarthrobacter quantumdoti sp. nov., two new species with the ability to biosynthesize Quantum Dots isolated from soil samples at Union Glacier, Antarctica.</title>
        <authorList>
            <person name="Vargas M."/>
        </authorList>
    </citation>
    <scope>NUCLEOTIDE SEQUENCE [LARGE SCALE GENOMIC DNA]</scope>
    <source>
        <strain evidence="5 6">EXRC-4A-4</strain>
    </source>
</reference>
<evidence type="ECO:0000256" key="1">
    <source>
        <dbReference type="ARBA" id="ARBA00004370"/>
    </source>
</evidence>
<evidence type="ECO:0000256" key="2">
    <source>
        <dbReference type="ARBA" id="ARBA00023136"/>
    </source>
</evidence>
<proteinExistence type="predicted"/>
<sequence>MLTTGNDDVSGPDTEPATPHETATDQAPSQDTTAPVSRSRVRPKLKAVAAVLVCALIAGCAYLGYQVLQSARQLDARDSAMTTGRQYALDLTSYDYRTFDETIATVTANSTEKFADEYTKVGEVLRDAVTQAKASAAASIMQAGVVEADEDSAVLLYFVDQSVTNTATPEPRVDRNRLQIGLVRGNDGWLLDDVQLL</sequence>
<protein>
    <recommendedName>
        <fullName evidence="7">Mce-associated membrane protein</fullName>
    </recommendedName>
</protein>
<comment type="caution">
    <text evidence="5">The sequence shown here is derived from an EMBL/GenBank/DDBJ whole genome shotgun (WGS) entry which is preliminary data.</text>
</comment>
<evidence type="ECO:0008006" key="7">
    <source>
        <dbReference type="Google" id="ProtNLM"/>
    </source>
</evidence>
<keyword evidence="6" id="KW-1185">Reference proteome</keyword>
<dbReference type="RefSeq" id="WP_341442390.1">
    <property type="nucleotide sequence ID" value="NZ_JBBPCN010000001.1"/>
</dbReference>
<dbReference type="Proteomes" id="UP001456513">
    <property type="component" value="Unassembled WGS sequence"/>
</dbReference>
<evidence type="ECO:0000256" key="3">
    <source>
        <dbReference type="SAM" id="MobiDB-lite"/>
    </source>
</evidence>
<feature type="compositionally biased region" description="Polar residues" evidence="3">
    <location>
        <begin position="24"/>
        <end position="36"/>
    </location>
</feature>
<evidence type="ECO:0000256" key="4">
    <source>
        <dbReference type="SAM" id="Phobius"/>
    </source>
</evidence>
<evidence type="ECO:0000313" key="5">
    <source>
        <dbReference type="EMBL" id="MEK8073431.1"/>
    </source>
</evidence>
<accession>A0ABU9D1F2</accession>
<keyword evidence="4" id="KW-0812">Transmembrane</keyword>